<comment type="caution">
    <text evidence="1">The sequence shown here is derived from an EMBL/GenBank/DDBJ whole genome shotgun (WGS) entry which is preliminary data.</text>
</comment>
<accession>K2A3R8</accession>
<dbReference type="EMBL" id="AMFJ01028773">
    <property type="protein sequence ID" value="EKD44694.1"/>
    <property type="molecule type" value="Genomic_DNA"/>
</dbReference>
<reference evidence="1" key="1">
    <citation type="journal article" date="2012" name="Science">
        <title>Fermentation, hydrogen, and sulfur metabolism in multiple uncultivated bacterial phyla.</title>
        <authorList>
            <person name="Wrighton K.C."/>
            <person name="Thomas B.C."/>
            <person name="Sharon I."/>
            <person name="Miller C.S."/>
            <person name="Castelle C.J."/>
            <person name="VerBerkmoes N.C."/>
            <person name="Wilkins M.J."/>
            <person name="Hettich R.L."/>
            <person name="Lipton M.S."/>
            <person name="Williams K.H."/>
            <person name="Long P.E."/>
            <person name="Banfield J.F."/>
        </authorList>
    </citation>
    <scope>NUCLEOTIDE SEQUENCE [LARGE SCALE GENOMIC DNA]</scope>
</reference>
<evidence type="ECO:0000313" key="1">
    <source>
        <dbReference type="EMBL" id="EKD44694.1"/>
    </source>
</evidence>
<name>K2A3R8_9BACT</name>
<sequence length="99" mass="11495">MFFHPLDHIIVRKFCEQSVNSFDILPEVVIFGRYVNVRYITTFSSGKYDLLPERTVLLEDDFSEVFRGEYGAEEAGGSSADDNDVVHKRRKRIKTYPCI</sequence>
<proteinExistence type="predicted"/>
<dbReference type="AlphaFoldDB" id="K2A3R8"/>
<organism evidence="1">
    <name type="scientific">uncultured bacterium</name>
    <name type="common">gcode 4</name>
    <dbReference type="NCBI Taxonomy" id="1234023"/>
    <lineage>
        <taxon>Bacteria</taxon>
        <taxon>environmental samples</taxon>
    </lineage>
</organism>
<protein>
    <submittedName>
        <fullName evidence="1">Uncharacterized protein</fullName>
    </submittedName>
</protein>
<gene>
    <name evidence="1" type="ORF">ACD_71C00042G0002</name>
</gene>